<keyword evidence="1 2" id="KW-0238">DNA-binding</keyword>
<feature type="compositionally biased region" description="Low complexity" evidence="4">
    <location>
        <begin position="139"/>
        <end position="196"/>
    </location>
</feature>
<reference evidence="6" key="1">
    <citation type="submission" date="2016-11" db="EMBL/GenBank/DDBJ databases">
        <authorList>
            <person name="Varghese N."/>
            <person name="Submissions S."/>
        </authorList>
    </citation>
    <scope>NUCLEOTIDE SEQUENCE [LARGE SCALE GENOMIC DNA]</scope>
    <source>
        <strain evidence="6">DSM 16579</strain>
    </source>
</reference>
<evidence type="ECO:0000313" key="5">
    <source>
        <dbReference type="EMBL" id="SHG60428.1"/>
    </source>
</evidence>
<dbReference type="NCBIfam" id="TIGR00621">
    <property type="entry name" value="ssb"/>
    <property type="match status" value="1"/>
</dbReference>
<feature type="region of interest" description="Disordered" evidence="4">
    <location>
        <begin position="114"/>
        <end position="248"/>
    </location>
</feature>
<dbReference type="Proteomes" id="UP000184517">
    <property type="component" value="Unassembled WGS sequence"/>
</dbReference>
<name>A0A1M5L5Z1_9GAMM</name>
<dbReference type="OrthoDB" id="9809878at2"/>
<evidence type="ECO:0000256" key="1">
    <source>
        <dbReference type="ARBA" id="ARBA00023125"/>
    </source>
</evidence>
<evidence type="ECO:0000256" key="3">
    <source>
        <dbReference type="RuleBase" id="RU000524"/>
    </source>
</evidence>
<feature type="compositionally biased region" description="Pro residues" evidence="4">
    <location>
        <begin position="220"/>
        <end position="234"/>
    </location>
</feature>
<dbReference type="HAMAP" id="MF_00984">
    <property type="entry name" value="SSB"/>
    <property type="match status" value="1"/>
</dbReference>
<feature type="compositionally biased region" description="Low complexity" evidence="4">
    <location>
        <begin position="204"/>
        <end position="219"/>
    </location>
</feature>
<dbReference type="PROSITE" id="PS50935">
    <property type="entry name" value="SSB"/>
    <property type="match status" value="1"/>
</dbReference>
<keyword evidence="2" id="KW-0234">DNA repair</keyword>
<dbReference type="GO" id="GO:0006310">
    <property type="term" value="P:DNA recombination"/>
    <property type="evidence" value="ECO:0007669"/>
    <property type="project" value="UniProtKB-UniRule"/>
</dbReference>
<dbReference type="GO" id="GO:0003697">
    <property type="term" value="F:single-stranded DNA binding"/>
    <property type="evidence" value="ECO:0007669"/>
    <property type="project" value="UniProtKB-UniRule"/>
</dbReference>
<dbReference type="GO" id="GO:0009295">
    <property type="term" value="C:nucleoid"/>
    <property type="evidence" value="ECO:0007669"/>
    <property type="project" value="TreeGrafter"/>
</dbReference>
<dbReference type="Gene3D" id="2.40.50.140">
    <property type="entry name" value="Nucleic acid-binding proteins"/>
    <property type="match status" value="1"/>
</dbReference>
<dbReference type="PANTHER" id="PTHR10302">
    <property type="entry name" value="SINGLE-STRANDED DNA-BINDING PROTEIN"/>
    <property type="match status" value="1"/>
</dbReference>
<evidence type="ECO:0000256" key="4">
    <source>
        <dbReference type="SAM" id="MobiDB-lite"/>
    </source>
</evidence>
<gene>
    <name evidence="5" type="ORF">SAMN02745753_04193</name>
</gene>
<feature type="short sequence motif" description="Important for interaction with partner proteins" evidence="2">
    <location>
        <begin position="243"/>
        <end position="248"/>
    </location>
</feature>
<dbReference type="GO" id="GO:0006281">
    <property type="term" value="P:DNA repair"/>
    <property type="evidence" value="ECO:0007669"/>
    <property type="project" value="UniProtKB-UniRule"/>
</dbReference>
<keyword evidence="2" id="KW-0227">DNA damage</keyword>
<comment type="subunit">
    <text evidence="2">Homotetramer.</text>
</comment>
<dbReference type="PANTHER" id="PTHR10302:SF27">
    <property type="entry name" value="SINGLE-STRANDED DNA-BINDING PROTEIN"/>
    <property type="match status" value="1"/>
</dbReference>
<dbReference type="InterPro" id="IPR011344">
    <property type="entry name" value="ssDNA-bd"/>
</dbReference>
<comment type="function">
    <text evidence="2">Plays an important role in DNA replication, recombination and repair. Binds to ssDNA and to an array of partner proteins to recruit them to their sites of action during DNA metabolism.</text>
</comment>
<dbReference type="Pfam" id="PF00436">
    <property type="entry name" value="SSB"/>
    <property type="match status" value="1"/>
</dbReference>
<protein>
    <recommendedName>
        <fullName evidence="2 3">Single-stranded DNA-binding protein</fullName>
        <shortName evidence="2">SSB</shortName>
    </recommendedName>
</protein>
<dbReference type="InterPro" id="IPR000424">
    <property type="entry name" value="Primosome_PriB/ssb"/>
</dbReference>
<accession>A0A1M5L5Z1</accession>
<dbReference type="STRING" id="1122206.SAMN02745753_04193"/>
<comment type="caution">
    <text evidence="2">Lacks conserved residue(s) required for the propagation of feature annotation.</text>
</comment>
<keyword evidence="6" id="KW-1185">Reference proteome</keyword>
<dbReference type="CDD" id="cd04496">
    <property type="entry name" value="SSB_OBF"/>
    <property type="match status" value="1"/>
</dbReference>
<dbReference type="SUPFAM" id="SSF50249">
    <property type="entry name" value="Nucleic acid-binding proteins"/>
    <property type="match status" value="1"/>
</dbReference>
<evidence type="ECO:0000256" key="2">
    <source>
        <dbReference type="HAMAP-Rule" id="MF_00984"/>
    </source>
</evidence>
<organism evidence="5 6">
    <name type="scientific">Marinomonas polaris DSM 16579</name>
    <dbReference type="NCBI Taxonomy" id="1122206"/>
    <lineage>
        <taxon>Bacteria</taxon>
        <taxon>Pseudomonadati</taxon>
        <taxon>Pseudomonadota</taxon>
        <taxon>Gammaproteobacteria</taxon>
        <taxon>Oceanospirillales</taxon>
        <taxon>Oceanospirillaceae</taxon>
        <taxon>Marinomonas</taxon>
    </lineage>
</organism>
<dbReference type="InterPro" id="IPR012340">
    <property type="entry name" value="NA-bd_OB-fold"/>
</dbReference>
<proteinExistence type="inferred from homology"/>
<keyword evidence="2" id="KW-0233">DNA recombination</keyword>
<keyword evidence="2" id="KW-0235">DNA replication</keyword>
<feature type="compositionally biased region" description="Gly residues" evidence="4">
    <location>
        <begin position="121"/>
        <end position="138"/>
    </location>
</feature>
<dbReference type="EMBL" id="FQVF01000025">
    <property type="protein sequence ID" value="SHG60428.1"/>
    <property type="molecule type" value="Genomic_DNA"/>
</dbReference>
<dbReference type="RefSeq" id="WP_072841814.1">
    <property type="nucleotide sequence ID" value="NZ_FQVF01000025.1"/>
</dbReference>
<dbReference type="AlphaFoldDB" id="A0A1M5L5Z1"/>
<sequence>MARGINKVILIGNAGNDAEVRFMPSGAAVANVNLATTESWRDKQTGQMQERTEWHRVAFMDRGNFRLGQIAGDFIKKGSKVYVEGSLRTREWEKDGIKRYTTEIVANEMQLLDGRGDNAGQQGGGYDSMQGGQGGGYGSAPQQSAPQQGGYGQAPAQQAPQQHAPQGGFNQPQGGYQAPAHQAAPQQAAPQQAAPQSFGSWGNAPQQAPAQAAPQQRAPQPAPQRAPAPEPKPQQAPNFDDFDDDIPF</sequence>
<dbReference type="GO" id="GO:0006260">
    <property type="term" value="P:DNA replication"/>
    <property type="evidence" value="ECO:0007669"/>
    <property type="project" value="UniProtKB-UniRule"/>
</dbReference>
<evidence type="ECO:0000313" key="6">
    <source>
        <dbReference type="Proteomes" id="UP000184517"/>
    </source>
</evidence>